<dbReference type="PROSITE" id="PS50011">
    <property type="entry name" value="PROTEIN_KINASE_DOM"/>
    <property type="match status" value="1"/>
</dbReference>
<keyword evidence="13" id="KW-1185">Reference proteome</keyword>
<comment type="catalytic activity">
    <reaction evidence="9">
        <text>L-seryl-[protein] + ATP = O-phospho-L-seryl-[protein] + ADP + H(+)</text>
        <dbReference type="Rhea" id="RHEA:17989"/>
        <dbReference type="Rhea" id="RHEA-COMP:9863"/>
        <dbReference type="Rhea" id="RHEA-COMP:11604"/>
        <dbReference type="ChEBI" id="CHEBI:15378"/>
        <dbReference type="ChEBI" id="CHEBI:29999"/>
        <dbReference type="ChEBI" id="CHEBI:30616"/>
        <dbReference type="ChEBI" id="CHEBI:83421"/>
        <dbReference type="ChEBI" id="CHEBI:456216"/>
        <dbReference type="EC" id="2.7.11.1"/>
    </reaction>
</comment>
<evidence type="ECO:0000256" key="9">
    <source>
        <dbReference type="ARBA" id="ARBA00048679"/>
    </source>
</evidence>
<dbReference type="Pfam" id="PF00069">
    <property type="entry name" value="Pkinase"/>
    <property type="match status" value="1"/>
</dbReference>
<feature type="compositionally biased region" description="Basic and acidic residues" evidence="11">
    <location>
        <begin position="2127"/>
        <end position="2138"/>
    </location>
</feature>
<keyword evidence="10" id="KW-0175">Coiled coil</keyword>
<feature type="region of interest" description="Disordered" evidence="11">
    <location>
        <begin position="3047"/>
        <end position="3081"/>
    </location>
</feature>
<feature type="compositionally biased region" description="Polar residues" evidence="11">
    <location>
        <begin position="78"/>
        <end position="91"/>
    </location>
</feature>
<feature type="region of interest" description="Disordered" evidence="11">
    <location>
        <begin position="1681"/>
        <end position="1752"/>
    </location>
</feature>
<dbReference type="InterPro" id="IPR008271">
    <property type="entry name" value="Ser/Thr_kinase_AS"/>
</dbReference>
<feature type="region of interest" description="Disordered" evidence="11">
    <location>
        <begin position="796"/>
        <end position="823"/>
    </location>
</feature>
<keyword evidence="5" id="KW-0547">Nucleotide-binding</keyword>
<dbReference type="OrthoDB" id="4062651at2759"/>
<feature type="compositionally biased region" description="Polar residues" evidence="11">
    <location>
        <begin position="2930"/>
        <end position="2943"/>
    </location>
</feature>
<feature type="region of interest" description="Disordered" evidence="11">
    <location>
        <begin position="1503"/>
        <end position="1533"/>
    </location>
</feature>
<feature type="coiled-coil region" evidence="10">
    <location>
        <begin position="2809"/>
        <end position="2836"/>
    </location>
</feature>
<dbReference type="Proteomes" id="UP000504606">
    <property type="component" value="Unplaced"/>
</dbReference>
<evidence type="ECO:0000313" key="13">
    <source>
        <dbReference type="Proteomes" id="UP000504606"/>
    </source>
</evidence>
<feature type="region of interest" description="Disordered" evidence="11">
    <location>
        <begin position="1"/>
        <end position="20"/>
    </location>
</feature>
<evidence type="ECO:0000256" key="11">
    <source>
        <dbReference type="SAM" id="MobiDB-lite"/>
    </source>
</evidence>
<dbReference type="EC" id="2.7.11.1" evidence="2"/>
<feature type="compositionally biased region" description="Polar residues" evidence="11">
    <location>
        <begin position="1582"/>
        <end position="1592"/>
    </location>
</feature>
<comment type="cofactor">
    <cofactor evidence="1">
        <name>Mg(2+)</name>
        <dbReference type="ChEBI" id="CHEBI:18420"/>
    </cofactor>
</comment>
<evidence type="ECO:0000313" key="15">
    <source>
        <dbReference type="RefSeq" id="XP_026281098.1"/>
    </source>
</evidence>
<evidence type="ECO:0000313" key="14">
    <source>
        <dbReference type="RefSeq" id="XP_026281097.1"/>
    </source>
</evidence>
<protein>
    <recommendedName>
        <fullName evidence="2">non-specific serine/threonine protein kinase</fullName>
        <ecNumber evidence="2">2.7.11.1</ecNumber>
    </recommendedName>
</protein>
<feature type="region of interest" description="Disordered" evidence="11">
    <location>
        <begin position="1554"/>
        <end position="1619"/>
    </location>
</feature>
<dbReference type="Pfam" id="PF12202">
    <property type="entry name" value="OSR1_C"/>
    <property type="match status" value="1"/>
</dbReference>
<feature type="region of interest" description="Disordered" evidence="11">
    <location>
        <begin position="1897"/>
        <end position="1918"/>
    </location>
</feature>
<organism evidence="13 14">
    <name type="scientific">Frankliniella occidentalis</name>
    <name type="common">Western flower thrips</name>
    <name type="synonym">Euthrips occidentalis</name>
    <dbReference type="NCBI Taxonomy" id="133901"/>
    <lineage>
        <taxon>Eukaryota</taxon>
        <taxon>Metazoa</taxon>
        <taxon>Ecdysozoa</taxon>
        <taxon>Arthropoda</taxon>
        <taxon>Hexapoda</taxon>
        <taxon>Insecta</taxon>
        <taxon>Pterygota</taxon>
        <taxon>Neoptera</taxon>
        <taxon>Paraneoptera</taxon>
        <taxon>Thysanoptera</taxon>
        <taxon>Terebrantia</taxon>
        <taxon>Thripoidea</taxon>
        <taxon>Thripidae</taxon>
        <taxon>Frankliniella</taxon>
    </lineage>
</organism>
<keyword evidence="3" id="KW-0723">Serine/threonine-protein kinase</keyword>
<keyword evidence="7" id="KW-0067">ATP-binding</keyword>
<gene>
    <name evidence="14 15" type="primary">LOC113208357</name>
</gene>
<feature type="compositionally biased region" description="Polar residues" evidence="11">
    <location>
        <begin position="2229"/>
        <end position="2239"/>
    </location>
</feature>
<feature type="compositionally biased region" description="Basic residues" evidence="11">
    <location>
        <begin position="170"/>
        <end position="179"/>
    </location>
</feature>
<feature type="region of interest" description="Disordered" evidence="11">
    <location>
        <begin position="2195"/>
        <end position="2275"/>
    </location>
</feature>
<proteinExistence type="predicted"/>
<feature type="region of interest" description="Disordered" evidence="11">
    <location>
        <begin position="2449"/>
        <end position="2471"/>
    </location>
</feature>
<dbReference type="Gene3D" id="3.10.20.90">
    <property type="entry name" value="Phosphatidylinositol 3-kinase Catalytic Subunit, Chain A, domain 1"/>
    <property type="match status" value="2"/>
</dbReference>
<feature type="compositionally biased region" description="Basic and acidic residues" evidence="11">
    <location>
        <begin position="1696"/>
        <end position="1705"/>
    </location>
</feature>
<evidence type="ECO:0000256" key="10">
    <source>
        <dbReference type="SAM" id="Coils"/>
    </source>
</evidence>
<feature type="region of interest" description="Disordered" evidence="11">
    <location>
        <begin position="2532"/>
        <end position="2557"/>
    </location>
</feature>
<feature type="compositionally biased region" description="Low complexity" evidence="11">
    <location>
        <begin position="2112"/>
        <end position="2121"/>
    </location>
</feature>
<dbReference type="SMART" id="SM00220">
    <property type="entry name" value="S_TKc"/>
    <property type="match status" value="1"/>
</dbReference>
<keyword evidence="4" id="KW-0808">Transferase</keyword>
<dbReference type="GO" id="GO:0004674">
    <property type="term" value="F:protein serine/threonine kinase activity"/>
    <property type="evidence" value="ECO:0007669"/>
    <property type="project" value="UniProtKB-KW"/>
</dbReference>
<dbReference type="KEGG" id="foc:113208357"/>
<feature type="compositionally biased region" description="Basic residues" evidence="11">
    <location>
        <begin position="1561"/>
        <end position="1572"/>
    </location>
</feature>
<dbReference type="FunFam" id="1.10.510.10:FF:000006">
    <property type="entry name" value="Serine/threonine-protein kinase WNK1 isoform 2"/>
    <property type="match status" value="1"/>
</dbReference>
<dbReference type="InterPro" id="IPR024678">
    <property type="entry name" value="Kinase_OSR1/WNK_CCT"/>
</dbReference>
<feature type="compositionally biased region" description="Polar residues" evidence="11">
    <location>
        <begin position="10"/>
        <end position="20"/>
    </location>
</feature>
<dbReference type="Gene3D" id="3.30.200.20">
    <property type="entry name" value="Phosphorylase Kinase, domain 1"/>
    <property type="match status" value="1"/>
</dbReference>
<feature type="compositionally biased region" description="Low complexity" evidence="11">
    <location>
        <begin position="796"/>
        <end position="810"/>
    </location>
</feature>
<feature type="compositionally biased region" description="Polar residues" evidence="11">
    <location>
        <begin position="1718"/>
        <end position="1727"/>
    </location>
</feature>
<evidence type="ECO:0000256" key="8">
    <source>
        <dbReference type="ARBA" id="ARBA00047899"/>
    </source>
</evidence>
<evidence type="ECO:0000256" key="3">
    <source>
        <dbReference type="ARBA" id="ARBA00022527"/>
    </source>
</evidence>
<dbReference type="InterPro" id="IPR000719">
    <property type="entry name" value="Prot_kinase_dom"/>
</dbReference>
<dbReference type="RefSeq" id="XP_026281098.1">
    <property type="nucleotide sequence ID" value="XM_026425313.2"/>
</dbReference>
<feature type="region of interest" description="Disordered" evidence="11">
    <location>
        <begin position="2748"/>
        <end position="2778"/>
    </location>
</feature>
<feature type="compositionally biased region" description="Low complexity" evidence="11">
    <location>
        <begin position="1601"/>
        <end position="1610"/>
    </location>
</feature>
<feature type="compositionally biased region" description="Basic and acidic residues" evidence="11">
    <location>
        <begin position="897"/>
        <end position="913"/>
    </location>
</feature>
<dbReference type="InterPro" id="IPR050588">
    <property type="entry name" value="WNK_Ser-Thr_kinase"/>
</dbReference>
<feature type="region of interest" description="Disordered" evidence="11">
    <location>
        <begin position="39"/>
        <end position="135"/>
    </location>
</feature>
<evidence type="ECO:0000256" key="2">
    <source>
        <dbReference type="ARBA" id="ARBA00012513"/>
    </source>
</evidence>
<keyword evidence="6 14" id="KW-0418">Kinase</keyword>
<feature type="region of interest" description="Disordered" evidence="11">
    <location>
        <begin position="1461"/>
        <end position="1488"/>
    </location>
</feature>
<dbReference type="GeneID" id="113208357"/>
<feature type="region of interest" description="Disordered" evidence="11">
    <location>
        <begin position="2930"/>
        <end position="2954"/>
    </location>
</feature>
<feature type="compositionally biased region" description="Low complexity" evidence="11">
    <location>
        <begin position="3053"/>
        <end position="3081"/>
    </location>
</feature>
<name>A0A6J1SJG7_FRAOC</name>
<evidence type="ECO:0000256" key="5">
    <source>
        <dbReference type="ARBA" id="ARBA00022741"/>
    </source>
</evidence>
<evidence type="ECO:0000256" key="7">
    <source>
        <dbReference type="ARBA" id="ARBA00022840"/>
    </source>
</evidence>
<feature type="compositionally biased region" description="Polar residues" evidence="11">
    <location>
        <begin position="811"/>
        <end position="823"/>
    </location>
</feature>
<feature type="region of interest" description="Disordered" evidence="11">
    <location>
        <begin position="148"/>
        <end position="238"/>
    </location>
</feature>
<evidence type="ECO:0000259" key="12">
    <source>
        <dbReference type="PROSITE" id="PS50011"/>
    </source>
</evidence>
<evidence type="ECO:0000256" key="1">
    <source>
        <dbReference type="ARBA" id="ARBA00001946"/>
    </source>
</evidence>
<evidence type="ECO:0000256" key="4">
    <source>
        <dbReference type="ARBA" id="ARBA00022679"/>
    </source>
</evidence>
<feature type="compositionally biased region" description="Basic and acidic residues" evidence="11">
    <location>
        <begin position="95"/>
        <end position="104"/>
    </location>
</feature>
<feature type="compositionally biased region" description="Polar residues" evidence="11">
    <location>
        <begin position="201"/>
        <end position="223"/>
    </location>
</feature>
<feature type="compositionally biased region" description="Low complexity" evidence="11">
    <location>
        <begin position="180"/>
        <end position="195"/>
    </location>
</feature>
<dbReference type="InterPro" id="IPR056865">
    <property type="entry name" value="CCTL2_WNK"/>
</dbReference>
<feature type="compositionally biased region" description="Polar residues" evidence="11">
    <location>
        <begin position="116"/>
        <end position="135"/>
    </location>
</feature>
<dbReference type="InterPro" id="IPR011009">
    <property type="entry name" value="Kinase-like_dom_sf"/>
</dbReference>
<feature type="compositionally biased region" description="Polar residues" evidence="11">
    <location>
        <begin position="1461"/>
        <end position="1480"/>
    </location>
</feature>
<feature type="compositionally biased region" description="Polar residues" evidence="11">
    <location>
        <begin position="2547"/>
        <end position="2557"/>
    </location>
</feature>
<dbReference type="PROSITE" id="PS00108">
    <property type="entry name" value="PROTEIN_KINASE_ST"/>
    <property type="match status" value="1"/>
</dbReference>
<dbReference type="FunFam" id="3.30.200.20:FF:000010">
    <property type="entry name" value="Serine/threonine-protein kinase WNK1 isoform 2"/>
    <property type="match status" value="1"/>
</dbReference>
<dbReference type="PANTHER" id="PTHR13902">
    <property type="entry name" value="SERINE/THREONINE-PROTEIN KINASE WNK WITH NO LYSINE -RELATED"/>
    <property type="match status" value="1"/>
</dbReference>
<evidence type="ECO:0000256" key="6">
    <source>
        <dbReference type="ARBA" id="ARBA00022777"/>
    </source>
</evidence>
<sequence>MSKTHRSVCRSGNNNILPAVSSNNSAVITDNSTSIHNRRIARSSNWRGSTSGVDEDSDGGGGVNRPSRTIPSKKRNVQGDTVVQNPSNLSRSPHKFRDANEGSRQDGSPIPGKGRLQSSQHSPAGRVTSFQSRNNNYSSCTGFGTTGTGNSGLGHSPRGSSFSNSVCRGGSRRGSRARPRSSSSSSVQHPSPSRSDAVPNLPSQEKNANIPTPRYTRTTNASPSPVGLDKVENDEGCSTPTALEECPFASSAKASVTVRAAGETLVNQGGEDVVDDGLLALDSETKVEDALLVGPEILPAVISSVASEGQAQDDDEEKAIGVSPDGRFLKFEEEIGRGSFKTVYRGLDTQTGVAVAWCELQEKKLNKTERLRFREEAEMLKGLQHPNIVRFYDYWEVTLTKRKYIVLVTELMTSGTLKTYLRRFKKINPKVLKSWCRQILKGLSFLHSRSPPIIHRDLKCDNIFITGTTGSVKIGDLGLATLKNRSFAKSVIGTPEFMAPEMYEEHYDESVDVYAFGMCMLEMATSEYPYSECTGPAQIYKKVISGVKPQSFEKVENPEIRDIIEHCIRLKREERPGIKDLLNNEFFAEDCGLRVELVSREEAVASVASKVEFRLRVLDPKKRSNKHKENEAIQFDFDIINDNADEVSQEMANSGLIMEEDARVVAKLIKAQIQSLTKEREERRQLASGQFHPLDAEVGEFRDQQRDLTTGSEFSPDSGYVTVHQTDQISMSMQAGNQQTSIVTEITYLPETSNVVIAPQRMESIQITENDEQHVELGDVSHSSVQQSLMQSHIAPQIPQPQSQPHSQLQTPNTLSQSQSTGQIPMQPLSQVHMQQLTPLQIQPQTQDQTQDQIQDQVSAGQYETMLENQHESSLRPFSDPQQELLISDVLPQSDLKEHSQMSADLKTEHHGDLSSLPHTVVSTQPQGLTQTTLLPQLTSEDQIKLQSALELQPQTSQNQPQLLPSLHETVNQTELQEKDGFRNVCHESDVKLGASSDSQPQISSRNDQLLSHEACHVISAPVGQDIPTTESHHQSYDTLSKDTENLQQSRLTQVTVPLEQVQETMVKEEQHSDQLQPVYNTVTLAPSSSNVSHPTQVFHQASQILPVGTVGSVNGVSGGYVGTFTPVFHPSGGTYVQATLRSPAPQQQLYVATSLHQTSAPVMLTQSSQSGQNALLEMTGTATAPSLLQTMFPVPTLDGNLVVGPGAHGGMVLVQPAVPTQPHLRAQDSEAGQTGGEQSINTVAADNVSCASVQVCGATAGAENVALASAQPSSMLSSACGPPCVQMVQTVGPQPQFFLVQQNSAYLVSDVGKVPKVAQYQSPSLTPIQTPVPPSTPVPASNTITPVFPDSTHLSGQFQVNQGSPYLTPANCPQSAEAQGQQLSSALKYHYDSPSLHQHPTSIPPVHIYTPSPESVDLQSVNREVNISRGLDVVCDTEPNRCLSIREDLKQAPVENGSVSEIKLSNTGTSTPYGVGSEASSRRASVDQDPIVLKCSASPQLVESSEVGDHPTHSSQTTVDSGVLSRADSTASDPAEALSSSIIAAAGGLGLVPETATERRNRRTNQRKRNKAANDRGNRLTVLSINHDGTNSSSEDSEKSSGSTSPSGSRGPTVECQLETTRNKTVTFKFNCADYVPGDVAKNLVAENLLPESQAELFTEMIQEIVRQVKADPSKLPVVSQCFPSDTSGSPVAHRPRERERDNDSVLDVGRVRHASLTRQRSYKSSIKQHRRHRSRDEGLPLVGSAPNSPVHHRVSLTEQPSMSAISNIPPTAHFPVIKPAPVRKVSRFLVSTVADSTVSPTPIGTSLVKESSSIVEPKLPTSDAHLSMESSGKGSIARIGSESCLSPSIDKQTRKISLPEPMSSATSEMDEASSQLTRSIPEKSYLYGDGDGAMGGTPVSGGTPIPGDSPGQHLTPENTVLPGQDGLHIKLTQQNSLEKQLGFQTDAAGPQTIEDLQQKLAQLTSQPIELGIGGTPPSHPATPHMPLSYDTYMQTLQQKLASISMTGGTHVGPLSPHSTLHASGMQGTLLPAALEVLQPSGGLIGLEGVSLLPSEQQLAVQQFASQPLQSVQSPLTAVVQPVTVLATTGQNSPAAATLLQQVTVTPVGEVSGMSSGVMSPNQTSSRDEMHRPNRPRPVDLADLEQELAKIHTGYRRDLQTHYLIGQSQQVLPPPVLTTLHPLSMGAIPYTLHPLHATTGQPPGPKDPSLAQVEAGAQAETQDDNGQETESFQDSNAGNHPERRPSRFQVSIVPEDKPAEKERVKSVPSSMGASPIAPATATAVRKGRFSVVTHPDASLIGVRDTHAPASSPIDATPPSPLDVSTAADPALFHVLHMTNQQYPEQQWTTHQISLIPKAQSQQAVQHTPPVYLVAPHESAVPQQLITGSLLIPYSMSQTTPQSVPQLNPPSVSRGIPHGATTSVHHKLPQNIVPVKRPRAHTMESYRSGILRSHRREDGATSPTSPTSPTWYGSYSPELYSSSPESARGIQEPYHFNLHNITKFPSASDLVGNKEGKRSSKIPIPVKADRLGKYLPMNSPPRKTSMPGISSTGSSHKFSTKCPCPTGSLSEFHSRSVSPPAPHRWTSHGDLSLSKDINLRLHYPSSERLQLSCSRITHHEGTKEAVNERVRRRSMENKYTYSDQHLAHHHPHKHQSSGSEPWDILKARMKQARSQEFLSARVSPDQEVPFFSTYRSRTPAPVPEPVAIPEEYEPVYHTVHAGMRPPVHLANWSQEEGQRPCLLHSHTSHANPCSRAPMPRFSSRSHPAPSLDSSLDTSTMGSDDLNRFSHRALLGYWQDITDDAPLEDNEEYRNLLRRQQIELDAMQRRHREEVEKLRAQISARHGKGQVGLGNIIGGPQQVTAVQRLVSLSPHEAAAMLARPVFYQALSPIHCQVGQAGSLAGVAGVGAGAGGAGGGSMEDCLVYSTAPQSPVGSQTGSQYETLGASPPTSPAKGCQIPNGLQEATTAVAAAPQAGAAAGAAAKTEGSVLALQSGEGTGSGSGINLGASPLTGLRALHIAAPTGYYFQPTSVAPLLQSGMRFVYGPPARQQVNSSNTVSNSSSIDLDSPPSSPSSNPKRT</sequence>
<dbReference type="Pfam" id="PF24889">
    <property type="entry name" value="CCTL2_WNK"/>
    <property type="match status" value="1"/>
</dbReference>
<dbReference type="RefSeq" id="XP_026281097.1">
    <property type="nucleotide sequence ID" value="XM_026425312.2"/>
</dbReference>
<dbReference type="SUPFAM" id="SSF56112">
    <property type="entry name" value="Protein kinase-like (PK-like)"/>
    <property type="match status" value="1"/>
</dbReference>
<reference evidence="14 15" key="1">
    <citation type="submission" date="2025-04" db="UniProtKB">
        <authorList>
            <consortium name="RefSeq"/>
        </authorList>
    </citation>
    <scope>IDENTIFICATION</scope>
    <source>
        <tissue evidence="14 15">Whole organism</tissue>
    </source>
</reference>
<feature type="domain" description="Protein kinase" evidence="12">
    <location>
        <begin position="329"/>
        <end position="587"/>
    </location>
</feature>
<feature type="region of interest" description="Disordered" evidence="11">
    <location>
        <begin position="2112"/>
        <end position="2138"/>
    </location>
</feature>
<comment type="catalytic activity">
    <reaction evidence="8">
        <text>L-threonyl-[protein] + ATP = O-phospho-L-threonyl-[protein] + ADP + H(+)</text>
        <dbReference type="Rhea" id="RHEA:46608"/>
        <dbReference type="Rhea" id="RHEA-COMP:11060"/>
        <dbReference type="Rhea" id="RHEA-COMP:11605"/>
        <dbReference type="ChEBI" id="CHEBI:15378"/>
        <dbReference type="ChEBI" id="CHEBI:30013"/>
        <dbReference type="ChEBI" id="CHEBI:30616"/>
        <dbReference type="ChEBI" id="CHEBI:61977"/>
        <dbReference type="ChEBI" id="CHEBI:456216"/>
        <dbReference type="EC" id="2.7.11.1"/>
    </reaction>
</comment>
<dbReference type="Gene3D" id="1.10.510.10">
    <property type="entry name" value="Transferase(Phosphotransferase) domain 1"/>
    <property type="match status" value="1"/>
</dbReference>
<feature type="compositionally biased region" description="Basic and acidic residues" evidence="11">
    <location>
        <begin position="2255"/>
        <end position="2266"/>
    </location>
</feature>
<feature type="region of interest" description="Disordered" evidence="11">
    <location>
        <begin position="897"/>
        <end position="928"/>
    </location>
</feature>
<dbReference type="GO" id="GO:0005524">
    <property type="term" value="F:ATP binding"/>
    <property type="evidence" value="ECO:0007669"/>
    <property type="project" value="UniProtKB-KW"/>
</dbReference>
<dbReference type="CDD" id="cd13983">
    <property type="entry name" value="STKc_WNK"/>
    <property type="match status" value="1"/>
</dbReference>
<feature type="compositionally biased region" description="Low complexity" evidence="11">
    <location>
        <begin position="2461"/>
        <end position="2471"/>
    </location>
</feature>
<accession>A0A6J1SJG7</accession>